<dbReference type="NCBIfam" id="TIGR01999">
    <property type="entry name" value="iscU"/>
    <property type="match status" value="1"/>
</dbReference>
<dbReference type="Gene3D" id="2.130.10.30">
    <property type="entry name" value="Regulator of chromosome condensation 1/beta-lactamase-inhibitor protein II"/>
    <property type="match status" value="2"/>
</dbReference>
<dbReference type="OrthoDB" id="297375at2759"/>
<organism evidence="10 11">
    <name type="scientific">Micractinium conductrix</name>
    <dbReference type="NCBI Taxonomy" id="554055"/>
    <lineage>
        <taxon>Eukaryota</taxon>
        <taxon>Viridiplantae</taxon>
        <taxon>Chlorophyta</taxon>
        <taxon>core chlorophytes</taxon>
        <taxon>Trebouxiophyceae</taxon>
        <taxon>Chlorellales</taxon>
        <taxon>Chlorellaceae</taxon>
        <taxon>Chlorella clade</taxon>
        <taxon>Micractinium</taxon>
    </lineage>
</organism>
<keyword evidence="6" id="KW-0408">Iron</keyword>
<dbReference type="AlphaFoldDB" id="A0A2P6VB85"/>
<keyword evidence="11" id="KW-1185">Reference proteome</keyword>
<dbReference type="InterPro" id="IPR000408">
    <property type="entry name" value="Reg_chr_condens"/>
</dbReference>
<dbReference type="SUPFAM" id="SSF82649">
    <property type="entry name" value="SufE/NifU"/>
    <property type="match status" value="1"/>
</dbReference>
<keyword evidence="3" id="KW-0677">Repeat</keyword>
<dbReference type="Proteomes" id="UP000239649">
    <property type="component" value="Unassembled WGS sequence"/>
</dbReference>
<name>A0A2P6VB85_9CHLO</name>
<dbReference type="GO" id="GO:0051537">
    <property type="term" value="F:2 iron, 2 sulfur cluster binding"/>
    <property type="evidence" value="ECO:0007669"/>
    <property type="project" value="UniProtKB-KW"/>
</dbReference>
<reference evidence="10 11" key="1">
    <citation type="journal article" date="2018" name="Plant J.">
        <title>Genome sequences of Chlorella sorokiniana UTEX 1602 and Micractinium conductrix SAG 241.80: implications to maltose excretion by a green alga.</title>
        <authorList>
            <person name="Arriola M.B."/>
            <person name="Velmurugan N."/>
            <person name="Zhang Y."/>
            <person name="Plunkett M.H."/>
            <person name="Hondzo H."/>
            <person name="Barney B.M."/>
        </authorList>
    </citation>
    <scope>NUCLEOTIDE SEQUENCE [LARGE SCALE GENOMIC DNA]</scope>
    <source>
        <strain evidence="10 11">SAG 241.80</strain>
    </source>
</reference>
<dbReference type="PANTHER" id="PTHR46207">
    <property type="entry name" value="PROTEIN RCC2"/>
    <property type="match status" value="1"/>
</dbReference>
<feature type="region of interest" description="Disordered" evidence="7">
    <location>
        <begin position="596"/>
        <end position="615"/>
    </location>
</feature>
<dbReference type="Gene3D" id="3.90.1010.10">
    <property type="match status" value="1"/>
</dbReference>
<keyword evidence="6" id="KW-0479">Metal-binding</keyword>
<feature type="repeat" description="RCC1" evidence="5">
    <location>
        <begin position="185"/>
        <end position="250"/>
    </location>
</feature>
<evidence type="ECO:0000313" key="11">
    <source>
        <dbReference type="Proteomes" id="UP000239649"/>
    </source>
</evidence>
<dbReference type="Pfam" id="PF01592">
    <property type="entry name" value="NifU_N"/>
    <property type="match status" value="1"/>
</dbReference>
<dbReference type="STRING" id="554055.A0A2P6VB85"/>
<comment type="caution">
    <text evidence="10">The sequence shown here is derived from an EMBL/GenBank/DDBJ whole genome shotgun (WGS) entry which is preliminary data.</text>
</comment>
<evidence type="ECO:0000256" key="4">
    <source>
        <dbReference type="ARBA" id="ARBA00055623"/>
    </source>
</evidence>
<evidence type="ECO:0000256" key="7">
    <source>
        <dbReference type="SAM" id="MobiDB-lite"/>
    </source>
</evidence>
<keyword evidence="6" id="KW-0411">Iron-sulfur</keyword>
<dbReference type="InterPro" id="IPR002871">
    <property type="entry name" value="NIF_FeS_clus_asmbl_NifU_N"/>
</dbReference>
<feature type="domain" description="NIF system FeS cluster assembly NifU N-terminal" evidence="8">
    <location>
        <begin position="478"/>
        <end position="602"/>
    </location>
</feature>
<dbReference type="CDD" id="cd06664">
    <property type="entry name" value="IscU_like"/>
    <property type="match status" value="1"/>
</dbReference>
<evidence type="ECO:0000256" key="6">
    <source>
        <dbReference type="RuleBase" id="RU362089"/>
    </source>
</evidence>
<dbReference type="PRINTS" id="PR00633">
    <property type="entry name" value="RCCNDNSATION"/>
</dbReference>
<dbReference type="Pfam" id="PF25390">
    <property type="entry name" value="WD40_RLD"/>
    <property type="match status" value="1"/>
</dbReference>
<comment type="cofactor">
    <cofactor evidence="6">
        <name>[2Fe-2S] cluster</name>
        <dbReference type="ChEBI" id="CHEBI:190135"/>
    </cofactor>
</comment>
<feature type="repeat" description="RCC1" evidence="5">
    <location>
        <begin position="356"/>
        <end position="410"/>
    </location>
</feature>
<proteinExistence type="inferred from homology"/>
<feature type="repeat" description="RCC1" evidence="5">
    <location>
        <begin position="78"/>
        <end position="129"/>
    </location>
</feature>
<dbReference type="InterPro" id="IPR058923">
    <property type="entry name" value="RCC1-like_dom"/>
</dbReference>
<feature type="domain" description="RCC1-like" evidence="9">
    <location>
        <begin position="19"/>
        <end position="314"/>
    </location>
</feature>
<comment type="pathway">
    <text evidence="1">Cofactor biosynthesis; iron-sulfur cluster biosynthesis.</text>
</comment>
<gene>
    <name evidence="10" type="ORF">C2E20_5258</name>
</gene>
<comment type="similarity">
    <text evidence="2 6">Belongs to the NifU family.</text>
</comment>
<dbReference type="PROSITE" id="PS00626">
    <property type="entry name" value="RCC1_2"/>
    <property type="match status" value="1"/>
</dbReference>
<dbReference type="GO" id="GO:0005506">
    <property type="term" value="F:iron ion binding"/>
    <property type="evidence" value="ECO:0007669"/>
    <property type="project" value="UniProtKB-UniRule"/>
</dbReference>
<evidence type="ECO:0000259" key="9">
    <source>
        <dbReference type="Pfam" id="PF25390"/>
    </source>
</evidence>
<keyword evidence="6" id="KW-0809">Transit peptide</keyword>
<dbReference type="InterPro" id="IPR028641">
    <property type="entry name" value="RCC2"/>
</dbReference>
<feature type="repeat" description="RCC1" evidence="5">
    <location>
        <begin position="251"/>
        <end position="306"/>
    </location>
</feature>
<dbReference type="InterPro" id="IPR011339">
    <property type="entry name" value="ISCU"/>
</dbReference>
<feature type="compositionally biased region" description="Basic and acidic residues" evidence="7">
    <location>
        <begin position="417"/>
        <end position="430"/>
    </location>
</feature>
<dbReference type="GO" id="GO:0016020">
    <property type="term" value="C:membrane"/>
    <property type="evidence" value="ECO:0007669"/>
    <property type="project" value="TreeGrafter"/>
</dbReference>
<evidence type="ECO:0000259" key="8">
    <source>
        <dbReference type="Pfam" id="PF01592"/>
    </source>
</evidence>
<evidence type="ECO:0000256" key="1">
    <source>
        <dbReference type="ARBA" id="ARBA00005151"/>
    </source>
</evidence>
<dbReference type="GO" id="GO:0005759">
    <property type="term" value="C:mitochondrial matrix"/>
    <property type="evidence" value="ECO:0007669"/>
    <property type="project" value="UniProtKB-SubCell"/>
</dbReference>
<keyword evidence="6" id="KW-0496">Mitochondrion</keyword>
<protein>
    <recommendedName>
        <fullName evidence="6">Iron-sulfur cluster assembly protein</fullName>
    </recommendedName>
</protein>
<dbReference type="InterPro" id="IPR009091">
    <property type="entry name" value="RCC1/BLIP-II"/>
</dbReference>
<comment type="subcellular location">
    <subcellularLocation>
        <location evidence="6">Mitochondrion matrix</location>
    </subcellularLocation>
</comment>
<dbReference type="EMBL" id="LHPF02000015">
    <property type="protein sequence ID" value="PSC71357.1"/>
    <property type="molecule type" value="Genomic_DNA"/>
</dbReference>
<evidence type="ECO:0000256" key="2">
    <source>
        <dbReference type="ARBA" id="ARBA00006420"/>
    </source>
</evidence>
<accession>A0A2P6VB85</accession>
<sequence>MSDAEKKPEATEEEEVVGGELLQCGATDWYSIGRTKEVRPEYPNLSVPHRLKALEGIKVAFVAAGPSACHTIIGDVNGVCYTWGRNEKGQLGVGDTINRNVPTIVAGLANKKVIAGSAGRAHSAVVTAAGDSYSFGLNNYGQLGTGSVKKAKGVEDMSLTPQLSLVSKCNKVACGADFTMWLCDGKLWSAGCPQYGQLGHGTDNSYNAADSSVKMVFEPQANPRIIAALAEKKVTQVAAGYNHTIAVCSDGGVWTWGFGGYGRLGHKVQQDEMRPRLVETLTGRIAVPADAVVAAGQTASFCTIVGGQIFAWGKLKPSGDNFMYPTPYHELSGWNIHSLCCGSSTFACAATYGNERSTITWGHTNGYAELGYGPAGKKSSANPDKCMALEGAHTLQVAMGFGHSLFLVKAGDPKAEKAPVWEPPCVKDESAPNAGAGSKRKAPASGAASGKGKVKKNLAQAPRGASLDVGAAFVLARAYHKNVVDHYENPRNVGSFDKKDPSVGTGLVGAPACGDVMKLQIKVDENGNIVDSCFKTFGCGSAIASSSVATEWIKGKPVDDVMTIKNSDIAKHLSLPPVKLHCSMLAEDAIKAAVKDWKSKQEAGKQGGAQQAAAA</sequence>
<keyword evidence="6" id="KW-0001">2Fe-2S</keyword>
<evidence type="ECO:0000313" key="10">
    <source>
        <dbReference type="EMBL" id="PSC71357.1"/>
    </source>
</evidence>
<dbReference type="GO" id="GO:0031267">
    <property type="term" value="F:small GTPase binding"/>
    <property type="evidence" value="ECO:0007669"/>
    <property type="project" value="TreeGrafter"/>
</dbReference>
<evidence type="ECO:0000256" key="3">
    <source>
        <dbReference type="ARBA" id="ARBA00022737"/>
    </source>
</evidence>
<feature type="region of interest" description="Disordered" evidence="7">
    <location>
        <begin position="417"/>
        <end position="459"/>
    </location>
</feature>
<evidence type="ECO:0000256" key="5">
    <source>
        <dbReference type="PROSITE-ProRule" id="PRU00235"/>
    </source>
</evidence>
<dbReference type="PANTHER" id="PTHR46207:SF1">
    <property type="entry name" value="PROTEIN RCC2"/>
    <property type="match status" value="1"/>
</dbReference>
<dbReference type="PROSITE" id="PS50012">
    <property type="entry name" value="RCC1_3"/>
    <property type="match status" value="5"/>
</dbReference>
<dbReference type="GO" id="GO:0016226">
    <property type="term" value="P:iron-sulfur cluster assembly"/>
    <property type="evidence" value="ECO:0007669"/>
    <property type="project" value="UniProtKB-UniRule"/>
</dbReference>
<comment type="function">
    <text evidence="4">Scaffold protein for the de novo synthesis of iron-sulfur (Fe-S) clusters within mitochondria, which is required for maturation of both mitochondrial and cytoplasmic [2Fe-2S] and [4Fe-4S] proteins. First, a [2Fe-2S] cluster is transiently assembled on the scaffold protein ISCU (ISU1, ISU2 or ISU3). In a second step, the cluster is released from ISCU, transferred to a glutaredoxin, followed by the formation of mitochondrial [2Fe-2S] proteins, the synthesis of [4Fe-4S] clusters and their target-specific insertion into the recipient apoproteins. Cluster assembly on ISCU depends on the function of the cysteine desulfurase complex NFS1-ISD11, which serves as the sulfur donor for cluster synthesis, the iron-binding protein frataxin as the putative iron donor, and the electron transfer chain comprised of ferredoxin reductase and ferredoxin, which receive their electrons from NADH.</text>
</comment>
<feature type="repeat" description="RCC1" evidence="5">
    <location>
        <begin position="130"/>
        <end position="185"/>
    </location>
</feature>
<dbReference type="FunFam" id="3.90.1010.10:FF:000001">
    <property type="entry name" value="Iron-sulfur cluster assembly scaffold protein IscU"/>
    <property type="match status" value="1"/>
</dbReference>
<dbReference type="SUPFAM" id="SSF50985">
    <property type="entry name" value="RCC1/BLIP-II"/>
    <property type="match status" value="1"/>
</dbReference>